<keyword evidence="2" id="KW-0496">Mitochondrion</keyword>
<feature type="region of interest" description="Disordered" evidence="1">
    <location>
        <begin position="24"/>
        <end position="119"/>
    </location>
</feature>
<dbReference type="Proteomes" id="UP001159364">
    <property type="component" value="Unassembled WGS sequence"/>
</dbReference>
<evidence type="ECO:0000313" key="2">
    <source>
        <dbReference type="EMBL" id="KAJ8746853.1"/>
    </source>
</evidence>
<feature type="compositionally biased region" description="Low complexity" evidence="1">
    <location>
        <begin position="57"/>
        <end position="85"/>
    </location>
</feature>
<evidence type="ECO:0000256" key="1">
    <source>
        <dbReference type="SAM" id="MobiDB-lite"/>
    </source>
</evidence>
<dbReference type="EMBL" id="JAIWQS010000265">
    <property type="protein sequence ID" value="KAJ8746853.1"/>
    <property type="molecule type" value="Genomic_DNA"/>
</dbReference>
<evidence type="ECO:0000313" key="3">
    <source>
        <dbReference type="Proteomes" id="UP001159364"/>
    </source>
</evidence>
<comment type="caution">
    <text evidence="2">The sequence shown here is derived from an EMBL/GenBank/DDBJ whole genome shotgun (WGS) entry which is preliminary data.</text>
</comment>
<accession>A0AAV8S445</accession>
<reference evidence="2 3" key="1">
    <citation type="submission" date="2021-09" db="EMBL/GenBank/DDBJ databases">
        <title>Genomic insights and catalytic innovation underlie evolution of tropane alkaloids biosynthesis.</title>
        <authorList>
            <person name="Wang Y.-J."/>
            <person name="Tian T."/>
            <person name="Huang J.-P."/>
            <person name="Huang S.-X."/>
        </authorList>
    </citation>
    <scope>NUCLEOTIDE SEQUENCE [LARGE SCALE GENOMIC DNA]</scope>
    <source>
        <strain evidence="2">KIB-2018</strain>
        <tissue evidence="2">Leaf</tissue>
    </source>
</reference>
<sequence>MVEKKNGARTEGLQFEETIQEWMVRGSGADSSSSSLPSISSTGDSWIHHAYGNQGEGPSAAPNPGQQPQGAPEASTGTSSTLSGSRVERWLYPDPEVSSSVRNEEQPQGGEAPNLPMGVMGPEAPSIDFLRTKIVRVFRSITRGHRQPRADFRTRIEEDIGLPTASPEKRLKIPEVLEALSSNPEQWDNSCHRAAIELRVLINDWEREQSD</sequence>
<proteinExistence type="predicted"/>
<dbReference type="AlphaFoldDB" id="A0AAV8S445"/>
<name>A0AAV8S445_9ROSI</name>
<feature type="compositionally biased region" description="Low complexity" evidence="1">
    <location>
        <begin position="26"/>
        <end position="45"/>
    </location>
</feature>
<protein>
    <submittedName>
        <fullName evidence="2">Uncharacterized protein</fullName>
    </submittedName>
</protein>
<organism evidence="2 3">
    <name type="scientific">Erythroxylum novogranatense</name>
    <dbReference type="NCBI Taxonomy" id="1862640"/>
    <lineage>
        <taxon>Eukaryota</taxon>
        <taxon>Viridiplantae</taxon>
        <taxon>Streptophyta</taxon>
        <taxon>Embryophyta</taxon>
        <taxon>Tracheophyta</taxon>
        <taxon>Spermatophyta</taxon>
        <taxon>Magnoliopsida</taxon>
        <taxon>eudicotyledons</taxon>
        <taxon>Gunneridae</taxon>
        <taxon>Pentapetalae</taxon>
        <taxon>rosids</taxon>
        <taxon>fabids</taxon>
        <taxon>Malpighiales</taxon>
        <taxon>Erythroxylaceae</taxon>
        <taxon>Erythroxylum</taxon>
    </lineage>
</organism>
<keyword evidence="3" id="KW-1185">Reference proteome</keyword>
<gene>
    <name evidence="2" type="ORF">K2173_012904</name>
</gene>
<geneLocation type="mitochondrion" evidence="2"/>